<keyword evidence="5" id="KW-0472">Membrane</keyword>
<comment type="similarity">
    <text evidence="2 4">Belongs to the syntaxin family.</text>
</comment>
<dbReference type="InterPro" id="IPR006011">
    <property type="entry name" value="Syntaxin_N"/>
</dbReference>
<dbReference type="InterPro" id="IPR006012">
    <property type="entry name" value="Syntaxin/epimorphin_CS"/>
</dbReference>
<reference evidence="7" key="1">
    <citation type="submission" date="2022-01" db="EMBL/GenBank/DDBJ databases">
        <authorList>
            <person name="King R."/>
        </authorList>
    </citation>
    <scope>NUCLEOTIDE SEQUENCE</scope>
</reference>
<dbReference type="Pfam" id="PF14523">
    <property type="entry name" value="Syntaxin_2"/>
    <property type="match status" value="1"/>
</dbReference>
<proteinExistence type="inferred from homology"/>
<feature type="transmembrane region" description="Helical" evidence="5">
    <location>
        <begin position="236"/>
        <end position="255"/>
    </location>
</feature>
<dbReference type="InterPro" id="IPR045242">
    <property type="entry name" value="Syntaxin"/>
</dbReference>
<sequence length="258" mass="29210">MNSTPNYGSIPSTSTSFSPTEFLILKEQINSNLIIIKKNANKLDKIFKAIGSKADTPELRNKIQGIQKTTNEVIRTTSSLIKKLNSIVKFSATEKAQKIQTEKIISEFNLVVQRFLQSEKLLNSKIRKALLINVDDEDVPQSTASGAYQQQQIQIQQDIRFDNDLLVEREHNILKIEDDVNEISQIMSEISTLIQGQGEMVETIENQVSDVETNVEEGTAELRKASSYQQKIRKKAFIIFCIFLIIAIIVSISIYRSL</sequence>
<gene>
    <name evidence="7" type="ORF">CHIRRI_LOCUS1272</name>
</gene>
<dbReference type="PROSITE" id="PS00914">
    <property type="entry name" value="SYNTAXIN"/>
    <property type="match status" value="1"/>
</dbReference>
<dbReference type="GO" id="GO:0000149">
    <property type="term" value="F:SNARE binding"/>
    <property type="evidence" value="ECO:0007669"/>
    <property type="project" value="TreeGrafter"/>
</dbReference>
<evidence type="ECO:0000313" key="7">
    <source>
        <dbReference type="EMBL" id="CAG9798288.1"/>
    </source>
</evidence>
<evidence type="ECO:0000259" key="6">
    <source>
        <dbReference type="PROSITE" id="PS50192"/>
    </source>
</evidence>
<evidence type="ECO:0000256" key="5">
    <source>
        <dbReference type="SAM" id="Phobius"/>
    </source>
</evidence>
<dbReference type="PANTHER" id="PTHR19957">
    <property type="entry name" value="SYNTAXIN"/>
    <property type="match status" value="1"/>
</dbReference>
<evidence type="ECO:0000256" key="2">
    <source>
        <dbReference type="ARBA" id="ARBA00009063"/>
    </source>
</evidence>
<dbReference type="GO" id="GO:0006836">
    <property type="term" value="P:neurotransmitter transport"/>
    <property type="evidence" value="ECO:0007669"/>
    <property type="project" value="UniProtKB-KW"/>
</dbReference>
<dbReference type="Proteomes" id="UP001153620">
    <property type="component" value="Chromosome 1"/>
</dbReference>
<dbReference type="GO" id="GO:0048278">
    <property type="term" value="P:vesicle docking"/>
    <property type="evidence" value="ECO:0007669"/>
    <property type="project" value="TreeGrafter"/>
</dbReference>
<dbReference type="OrthoDB" id="75754at2759"/>
<accession>A0A9N9RK16</accession>
<reference evidence="7" key="2">
    <citation type="submission" date="2022-10" db="EMBL/GenBank/DDBJ databases">
        <authorList>
            <consortium name="ENA_rothamsted_submissions"/>
            <consortium name="culmorum"/>
            <person name="King R."/>
        </authorList>
    </citation>
    <scope>NUCLEOTIDE SEQUENCE</scope>
</reference>
<evidence type="ECO:0000256" key="1">
    <source>
        <dbReference type="ARBA" id="ARBA00004211"/>
    </source>
</evidence>
<dbReference type="Gene3D" id="1.20.5.110">
    <property type="match status" value="1"/>
</dbReference>
<dbReference type="Pfam" id="PF05739">
    <property type="entry name" value="SNARE"/>
    <property type="match status" value="1"/>
</dbReference>
<keyword evidence="8" id="KW-1185">Reference proteome</keyword>
<evidence type="ECO:0000256" key="4">
    <source>
        <dbReference type="RuleBase" id="RU003858"/>
    </source>
</evidence>
<dbReference type="Gene3D" id="1.20.58.70">
    <property type="match status" value="1"/>
</dbReference>
<dbReference type="SMART" id="SM00503">
    <property type="entry name" value="SynN"/>
    <property type="match status" value="1"/>
</dbReference>
<comment type="subcellular location">
    <subcellularLocation>
        <location evidence="1">Membrane</location>
        <topology evidence="1">Single-pass type IV membrane protein</topology>
    </subcellularLocation>
</comment>
<keyword evidence="5" id="KW-0812">Transmembrane</keyword>
<dbReference type="InterPro" id="IPR000727">
    <property type="entry name" value="T_SNARE_dom"/>
</dbReference>
<dbReference type="SMART" id="SM00397">
    <property type="entry name" value="t_SNARE"/>
    <property type="match status" value="1"/>
</dbReference>
<dbReference type="PANTHER" id="PTHR19957:SF38">
    <property type="entry name" value="LD27581P"/>
    <property type="match status" value="1"/>
</dbReference>
<dbReference type="InterPro" id="IPR010989">
    <property type="entry name" value="SNARE"/>
</dbReference>
<evidence type="ECO:0000313" key="8">
    <source>
        <dbReference type="Proteomes" id="UP001153620"/>
    </source>
</evidence>
<keyword evidence="5" id="KW-1133">Transmembrane helix</keyword>
<organism evidence="7 8">
    <name type="scientific">Chironomus riparius</name>
    <dbReference type="NCBI Taxonomy" id="315576"/>
    <lineage>
        <taxon>Eukaryota</taxon>
        <taxon>Metazoa</taxon>
        <taxon>Ecdysozoa</taxon>
        <taxon>Arthropoda</taxon>
        <taxon>Hexapoda</taxon>
        <taxon>Insecta</taxon>
        <taxon>Pterygota</taxon>
        <taxon>Neoptera</taxon>
        <taxon>Endopterygota</taxon>
        <taxon>Diptera</taxon>
        <taxon>Nematocera</taxon>
        <taxon>Chironomoidea</taxon>
        <taxon>Chironomidae</taxon>
        <taxon>Chironominae</taxon>
        <taxon>Chironomus</taxon>
    </lineage>
</organism>
<dbReference type="PROSITE" id="PS50192">
    <property type="entry name" value="T_SNARE"/>
    <property type="match status" value="1"/>
</dbReference>
<dbReference type="SUPFAM" id="SSF47661">
    <property type="entry name" value="t-snare proteins"/>
    <property type="match status" value="1"/>
</dbReference>
<dbReference type="GO" id="GO:0012505">
    <property type="term" value="C:endomembrane system"/>
    <property type="evidence" value="ECO:0007669"/>
    <property type="project" value="TreeGrafter"/>
</dbReference>
<dbReference type="GO" id="GO:0005484">
    <property type="term" value="F:SNAP receptor activity"/>
    <property type="evidence" value="ECO:0007669"/>
    <property type="project" value="InterPro"/>
</dbReference>
<dbReference type="EMBL" id="OU895877">
    <property type="protein sequence ID" value="CAG9798288.1"/>
    <property type="molecule type" value="Genomic_DNA"/>
</dbReference>
<dbReference type="GO" id="GO:0031201">
    <property type="term" value="C:SNARE complex"/>
    <property type="evidence" value="ECO:0007669"/>
    <property type="project" value="TreeGrafter"/>
</dbReference>
<evidence type="ECO:0000256" key="3">
    <source>
        <dbReference type="ARBA" id="ARBA00022775"/>
    </source>
</evidence>
<keyword evidence="3" id="KW-0532">Neurotransmitter transport</keyword>
<dbReference type="AlphaFoldDB" id="A0A9N9RK16"/>
<name>A0A9N9RK16_9DIPT</name>
<feature type="domain" description="T-SNARE coiled-coil homology" evidence="6">
    <location>
        <begin position="163"/>
        <end position="225"/>
    </location>
</feature>
<dbReference type="GO" id="GO:0006886">
    <property type="term" value="P:intracellular protein transport"/>
    <property type="evidence" value="ECO:0007669"/>
    <property type="project" value="InterPro"/>
</dbReference>
<dbReference type="GO" id="GO:0006906">
    <property type="term" value="P:vesicle fusion"/>
    <property type="evidence" value="ECO:0007669"/>
    <property type="project" value="TreeGrafter"/>
</dbReference>
<keyword evidence="3" id="KW-0813">Transport</keyword>
<protein>
    <recommendedName>
        <fullName evidence="6">t-SNARE coiled-coil homology domain-containing protein</fullName>
    </recommendedName>
</protein>